<keyword evidence="2" id="KW-1185">Reference proteome</keyword>
<keyword evidence="1" id="KW-0456">Lyase</keyword>
<proteinExistence type="predicted"/>
<reference evidence="1 2" key="1">
    <citation type="journal article" date="2013" name="BMC Genomics">
        <title>Comparative genomics reveals distinct host-interacting traits of three major human-associated propionibacteria.</title>
        <authorList>
            <person name="Mak T.N."/>
            <person name="Schmid M."/>
            <person name="Brzuszkiewicz E."/>
            <person name="Zeng G."/>
            <person name="Meyer R."/>
            <person name="Sfanos K.S."/>
            <person name="Brinkmann V."/>
            <person name="Meyer T.F."/>
            <person name="Bruggemann H."/>
        </authorList>
    </citation>
    <scope>NUCLEOTIDE SEQUENCE [LARGE SCALE GENOMIC DNA]</scope>
    <source>
        <strain evidence="1 2">TM11</strain>
    </source>
</reference>
<evidence type="ECO:0000313" key="1">
    <source>
        <dbReference type="EMBL" id="ERF64602.1"/>
    </source>
</evidence>
<dbReference type="Proteomes" id="UP000053711">
    <property type="component" value="Unassembled WGS sequence"/>
</dbReference>
<comment type="caution">
    <text evidence="1">The sequence shown here is derived from an EMBL/GenBank/DDBJ whole genome shotgun (WGS) entry which is preliminary data.</text>
</comment>
<name>A0ACB4UMP8_9ACTN</name>
<dbReference type="EMBL" id="AOST01000061">
    <property type="protein sequence ID" value="ERF64602.1"/>
    <property type="molecule type" value="Genomic_DNA"/>
</dbReference>
<gene>
    <name evidence="1" type="ORF">H640_06754</name>
</gene>
<evidence type="ECO:0000313" key="2">
    <source>
        <dbReference type="Proteomes" id="UP000053711"/>
    </source>
</evidence>
<organism evidence="1 2">
    <name type="scientific">Cutibacterium granulosum TM11</name>
    <dbReference type="NCBI Taxonomy" id="1292373"/>
    <lineage>
        <taxon>Bacteria</taxon>
        <taxon>Bacillati</taxon>
        <taxon>Actinomycetota</taxon>
        <taxon>Actinomycetes</taxon>
        <taxon>Propionibacteriales</taxon>
        <taxon>Propionibacteriaceae</taxon>
        <taxon>Cutibacterium</taxon>
    </lineage>
</organism>
<sequence length="124" mass="13740">MLAGGAAGTGRSDRTHPWLHPPPAAQPVPREHRSAGAVAAFLDGIHVEATSRGFSYGATRIDDVARLTDHIDVTRGQLDYELEHLRRKLARRSPERLEQLPTSEPTPHPLFRVIDGPIADWEVR</sequence>
<protein>
    <submittedName>
        <fullName evidence="1">DNA-(Apurinic or apyrimidinic site) lyase / pyrimidine dimer DNA glycosylase</fullName>
    </submittedName>
</protein>
<accession>A0ACB4UMP8</accession>